<accession>A0AAD6J6M6</accession>
<dbReference type="EMBL" id="JAQGDS010000001">
    <property type="protein sequence ID" value="KAJ6264484.1"/>
    <property type="molecule type" value="Genomic_DNA"/>
</dbReference>
<reference evidence="1" key="1">
    <citation type="submission" date="2023-01" db="EMBL/GenBank/DDBJ databases">
        <title>The chitinases involved in constricting ring structure development in the nematode-trapping fungus Drechslerella dactyloides.</title>
        <authorList>
            <person name="Wang R."/>
            <person name="Zhang L."/>
            <person name="Tang P."/>
            <person name="Li S."/>
            <person name="Liang L."/>
        </authorList>
    </citation>
    <scope>NUCLEOTIDE SEQUENCE</scope>
    <source>
        <strain evidence="1">YMF1.00031</strain>
    </source>
</reference>
<dbReference type="Proteomes" id="UP001221413">
    <property type="component" value="Unassembled WGS sequence"/>
</dbReference>
<name>A0AAD6J6M6_DREDA</name>
<gene>
    <name evidence="1" type="ORF">Dda_0630</name>
</gene>
<evidence type="ECO:0000313" key="1">
    <source>
        <dbReference type="EMBL" id="KAJ6264484.1"/>
    </source>
</evidence>
<keyword evidence="2" id="KW-1185">Reference proteome</keyword>
<proteinExistence type="predicted"/>
<protein>
    <submittedName>
        <fullName evidence="1">Uncharacterized protein</fullName>
    </submittedName>
</protein>
<comment type="caution">
    <text evidence="1">The sequence shown here is derived from an EMBL/GenBank/DDBJ whole genome shotgun (WGS) entry which is preliminary data.</text>
</comment>
<evidence type="ECO:0000313" key="2">
    <source>
        <dbReference type="Proteomes" id="UP001221413"/>
    </source>
</evidence>
<dbReference type="AlphaFoldDB" id="A0AAD6J6M6"/>
<organism evidence="1 2">
    <name type="scientific">Drechslerella dactyloides</name>
    <name type="common">Nematode-trapping fungus</name>
    <name type="synonym">Arthrobotrys dactyloides</name>
    <dbReference type="NCBI Taxonomy" id="74499"/>
    <lineage>
        <taxon>Eukaryota</taxon>
        <taxon>Fungi</taxon>
        <taxon>Dikarya</taxon>
        <taxon>Ascomycota</taxon>
        <taxon>Pezizomycotina</taxon>
        <taxon>Orbiliomycetes</taxon>
        <taxon>Orbiliales</taxon>
        <taxon>Orbiliaceae</taxon>
        <taxon>Drechslerella</taxon>
    </lineage>
</organism>
<sequence length="136" mass="15600">MAPHPSLDPRSVKTRARKGEFSWRLRFDSWRTAVLAHLPMRWRDSGSELRVGPVPIPHAQVFSMASKVLHPVRGRIRSRSPRDELVIGINGQRQQEAPNVSGCEIRASEKPVCQRSKEVDEWTAPLCDRRRTVEKQ</sequence>